<dbReference type="RefSeq" id="WP_116273969.1">
    <property type="nucleotide sequence ID" value="NZ_KZ859521.1"/>
</dbReference>
<dbReference type="Proteomes" id="UP000256748">
    <property type="component" value="Unassembled WGS sequence"/>
</dbReference>
<gene>
    <name evidence="2" type="ORF">B5K10_15765</name>
</gene>
<proteinExistence type="predicted"/>
<accession>A0A3E1BGQ1</accession>
<feature type="domain" description="DUF4376" evidence="1">
    <location>
        <begin position="71"/>
        <end position="188"/>
    </location>
</feature>
<organism evidence="2 3">
    <name type="scientific">Rhizobium leguminosarum bv. trifolii</name>
    <dbReference type="NCBI Taxonomy" id="386"/>
    <lineage>
        <taxon>Bacteria</taxon>
        <taxon>Pseudomonadati</taxon>
        <taxon>Pseudomonadota</taxon>
        <taxon>Alphaproteobacteria</taxon>
        <taxon>Hyphomicrobiales</taxon>
        <taxon>Rhizobiaceae</taxon>
        <taxon>Rhizobium/Agrobacterium group</taxon>
        <taxon>Rhizobium</taxon>
    </lineage>
</organism>
<sequence>MSDENEQPAELPAPTHTEFDVSADEVTILSQQLGGIAGAYFEDGKLFVPNEIASQISTTLHDLPAIVLASAKSKAIAILTDACAAAIVSGYTSSALGSEHQYPSKVTDQINMMGSVTDSLLPEQPADWSTPFWCADETGAWAFRLHTATQIQAAGVAGKAHILQCQTILGQLSAQVMAAASAEAVEAIVWEAE</sequence>
<evidence type="ECO:0000313" key="3">
    <source>
        <dbReference type="Proteomes" id="UP000256748"/>
    </source>
</evidence>
<protein>
    <recommendedName>
        <fullName evidence="1">DUF4376 domain-containing protein</fullName>
    </recommendedName>
</protein>
<evidence type="ECO:0000313" key="2">
    <source>
        <dbReference type="EMBL" id="RFB92273.1"/>
    </source>
</evidence>
<name>A0A3E1BGQ1_RHILT</name>
<dbReference type="EMBL" id="NAOO01000018">
    <property type="protein sequence ID" value="RFB92273.1"/>
    <property type="molecule type" value="Genomic_DNA"/>
</dbReference>
<dbReference type="AlphaFoldDB" id="A0A3E1BGQ1"/>
<comment type="caution">
    <text evidence="2">The sequence shown here is derived from an EMBL/GenBank/DDBJ whole genome shotgun (WGS) entry which is preliminary data.</text>
</comment>
<evidence type="ECO:0000259" key="1">
    <source>
        <dbReference type="Pfam" id="PF14301"/>
    </source>
</evidence>
<reference evidence="2 3" key="1">
    <citation type="submission" date="2017-03" db="EMBL/GenBank/DDBJ databases">
        <title>Genome analysis of Rhizobial strains effectives or ineffectives for nitrogen fixation isolated from bean seeds.</title>
        <authorList>
            <person name="Peralta H."/>
            <person name="Aguilar-Vera A."/>
            <person name="Mora Y."/>
            <person name="Vargas-Lagunas C."/>
            <person name="Girard L."/>
            <person name="Mora J."/>
        </authorList>
    </citation>
    <scope>NUCLEOTIDE SEQUENCE [LARGE SCALE GENOMIC DNA]</scope>
    <source>
        <strain evidence="2 3">CCGM5</strain>
    </source>
</reference>
<dbReference type="InterPro" id="IPR025484">
    <property type="entry name" value="DUF4376"/>
</dbReference>
<dbReference type="Pfam" id="PF14301">
    <property type="entry name" value="DUF4376"/>
    <property type="match status" value="1"/>
</dbReference>